<gene>
    <name evidence="2" type="ORF">PR048_016869</name>
</gene>
<evidence type="ECO:0000256" key="1">
    <source>
        <dbReference type="SAM" id="MobiDB-lite"/>
    </source>
</evidence>
<organism evidence="2 3">
    <name type="scientific">Dryococelus australis</name>
    <dbReference type="NCBI Taxonomy" id="614101"/>
    <lineage>
        <taxon>Eukaryota</taxon>
        <taxon>Metazoa</taxon>
        <taxon>Ecdysozoa</taxon>
        <taxon>Arthropoda</taxon>
        <taxon>Hexapoda</taxon>
        <taxon>Insecta</taxon>
        <taxon>Pterygota</taxon>
        <taxon>Neoptera</taxon>
        <taxon>Polyneoptera</taxon>
        <taxon>Phasmatodea</taxon>
        <taxon>Verophasmatodea</taxon>
        <taxon>Anareolatae</taxon>
        <taxon>Phasmatidae</taxon>
        <taxon>Eurycanthinae</taxon>
        <taxon>Dryococelus</taxon>
    </lineage>
</organism>
<evidence type="ECO:0000313" key="3">
    <source>
        <dbReference type="Proteomes" id="UP001159363"/>
    </source>
</evidence>
<keyword evidence="3" id="KW-1185">Reference proteome</keyword>
<dbReference type="Proteomes" id="UP001159363">
    <property type="component" value="Chromosome 5"/>
</dbReference>
<reference evidence="2 3" key="1">
    <citation type="submission" date="2023-02" db="EMBL/GenBank/DDBJ databases">
        <title>LHISI_Scaffold_Assembly.</title>
        <authorList>
            <person name="Stuart O.P."/>
            <person name="Cleave R."/>
            <person name="Magrath M.J.L."/>
            <person name="Mikheyev A.S."/>
        </authorList>
    </citation>
    <scope>NUCLEOTIDE SEQUENCE [LARGE SCALE GENOMIC DNA]</scope>
    <source>
        <strain evidence="2">Daus_M_001</strain>
        <tissue evidence="2">Leg muscle</tissue>
    </source>
</reference>
<protein>
    <submittedName>
        <fullName evidence="2">Uncharacterized protein</fullName>
    </submittedName>
</protein>
<comment type="caution">
    <text evidence="2">The sequence shown here is derived from an EMBL/GenBank/DDBJ whole genome shotgun (WGS) entry which is preliminary data.</text>
</comment>
<dbReference type="EMBL" id="JARBHB010000006">
    <property type="protein sequence ID" value="KAJ8880400.1"/>
    <property type="molecule type" value="Genomic_DNA"/>
</dbReference>
<name>A0ABQ9H7Y3_9NEOP</name>
<sequence length="487" mass="54431">MPNARLPEEGAWIAGNTRVTFISEYSPYERLDLSRFDSRQSRPCENRAGRCRCSVGFLGDLPFPQSLHYGAAPFSPRFALIGSQDLDVKSRPNLSTCSLLMRFWVLGEIQQSSATLCVRTGHQHDVSSALGSAEVDMSGGATGTGGSTRRDTFALFSYSDERLYAASVSLVWGQGLVSGLYSAGSIHVRKHKKKKRSTETEGMNRHRREARGGATFRIRVPTPSAALQIYPLPQPSASVYTAARTTTLRDVTRHEVYYSEPFFHPNPPFRWKPLFALGPSGFLCPVVPSWFETRSEIGYKIDTENCCTIRVRAGLEIEIKFMSKRRNWRFGISIRDQQPSSTNIDESEIQNHDISLVQHFYIGTKIKLYPGSELGSFDIGSGKMLEQPGIIGQSRSSRFPMPWVMCGARTTFATNESEMKVMALTPTLRGEFSLSAQHAFLRQRRKSTSCFLQPNRVARGGIDTGRISLTVPYAMGHVRCKNHICDE</sequence>
<accession>A0ABQ9H7Y3</accession>
<proteinExistence type="predicted"/>
<evidence type="ECO:0000313" key="2">
    <source>
        <dbReference type="EMBL" id="KAJ8880400.1"/>
    </source>
</evidence>
<feature type="region of interest" description="Disordered" evidence="1">
    <location>
        <begin position="191"/>
        <end position="210"/>
    </location>
</feature>